<dbReference type="OrthoDB" id="7876829at2"/>
<evidence type="ECO:0000256" key="1">
    <source>
        <dbReference type="SAM" id="MobiDB-lite"/>
    </source>
</evidence>
<feature type="transmembrane region" description="Helical" evidence="2">
    <location>
        <begin position="40"/>
        <end position="56"/>
    </location>
</feature>
<evidence type="ECO:0000313" key="5">
    <source>
        <dbReference type="Proteomes" id="UP000186221"/>
    </source>
</evidence>
<keyword evidence="3" id="KW-0732">Signal</keyword>
<keyword evidence="5" id="KW-1185">Reference proteome</keyword>
<evidence type="ECO:0000256" key="3">
    <source>
        <dbReference type="SAM" id="SignalP"/>
    </source>
</evidence>
<evidence type="ECO:0000313" key="4">
    <source>
        <dbReference type="EMBL" id="SIT19061.1"/>
    </source>
</evidence>
<dbReference type="RefSeq" id="WP_139327853.1">
    <property type="nucleotide sequence ID" value="NZ_FTOG01000014.1"/>
</dbReference>
<keyword evidence="2" id="KW-0472">Membrane</keyword>
<name>A0A1N7Q8A7_9RHOB</name>
<gene>
    <name evidence="4" type="ORF">SAMN05421580_1148</name>
</gene>
<feature type="signal peptide" evidence="3">
    <location>
        <begin position="1"/>
        <end position="25"/>
    </location>
</feature>
<reference evidence="5" key="1">
    <citation type="submission" date="2017-01" db="EMBL/GenBank/DDBJ databases">
        <authorList>
            <person name="Varghese N."/>
            <person name="Submissions S."/>
        </authorList>
    </citation>
    <scope>NUCLEOTIDE SEQUENCE [LARGE SCALE GENOMIC DNA]</scope>
    <source>
        <strain evidence="5">DSM 19945</strain>
    </source>
</reference>
<feature type="chain" id="PRO_5012230356" evidence="3">
    <location>
        <begin position="26"/>
        <end position="160"/>
    </location>
</feature>
<dbReference type="AlphaFoldDB" id="A0A1N7Q8A7"/>
<dbReference type="EMBL" id="FTOG01000014">
    <property type="protein sequence ID" value="SIT19061.1"/>
    <property type="molecule type" value="Genomic_DNA"/>
</dbReference>
<protein>
    <submittedName>
        <fullName evidence="4">Uncharacterized protein</fullName>
    </submittedName>
</protein>
<dbReference type="Proteomes" id="UP000186221">
    <property type="component" value="Unassembled WGS sequence"/>
</dbReference>
<evidence type="ECO:0000256" key="2">
    <source>
        <dbReference type="SAM" id="Phobius"/>
    </source>
</evidence>
<feature type="region of interest" description="Disordered" evidence="1">
    <location>
        <begin position="58"/>
        <end position="84"/>
    </location>
</feature>
<accession>A0A1N7Q8A7</accession>
<keyword evidence="2" id="KW-1133">Transmembrane helix</keyword>
<dbReference type="STRING" id="453582.SAMN05421580_1148"/>
<organism evidence="4 5">
    <name type="scientific">Rhodobacter aestuarii</name>
    <dbReference type="NCBI Taxonomy" id="453582"/>
    <lineage>
        <taxon>Bacteria</taxon>
        <taxon>Pseudomonadati</taxon>
        <taxon>Pseudomonadota</taxon>
        <taxon>Alphaproteobacteria</taxon>
        <taxon>Rhodobacterales</taxon>
        <taxon>Rhodobacter group</taxon>
        <taxon>Rhodobacter</taxon>
    </lineage>
</organism>
<sequence length="160" mass="17785">MTMTLRNRFTAALTAIALATGGLTATGTPAAAMSDNDKAALGIVLGIGAMALIADSKKDSRAHSEPAYPRHDVRSERRDDRRWDDRRRDTWRTIPGNCVVNFGGRETRSNLVSARCAADAVGWRALPTSCKVRLHNDRSRGATFYQRRCLEDHGFRIDRR</sequence>
<keyword evidence="2" id="KW-0812">Transmembrane</keyword>
<proteinExistence type="predicted"/>